<dbReference type="KEGG" id="pbl:PAAG_11771"/>
<organism evidence="1 2">
    <name type="scientific">Paracoccidioides lutzii (strain ATCC MYA-826 / Pb01)</name>
    <name type="common">Paracoccidioides brasiliensis</name>
    <dbReference type="NCBI Taxonomy" id="502779"/>
    <lineage>
        <taxon>Eukaryota</taxon>
        <taxon>Fungi</taxon>
        <taxon>Dikarya</taxon>
        <taxon>Ascomycota</taxon>
        <taxon>Pezizomycotina</taxon>
        <taxon>Eurotiomycetes</taxon>
        <taxon>Eurotiomycetidae</taxon>
        <taxon>Onygenales</taxon>
        <taxon>Ajellomycetaceae</taxon>
        <taxon>Paracoccidioides</taxon>
    </lineage>
</organism>
<protein>
    <submittedName>
        <fullName evidence="1">Uncharacterized protein</fullName>
    </submittedName>
</protein>
<dbReference type="EMBL" id="KN294000">
    <property type="protein sequence ID" value="KGQ01534.1"/>
    <property type="molecule type" value="Genomic_DNA"/>
</dbReference>
<dbReference type="RefSeq" id="XP_015703049.1">
    <property type="nucleotide sequence ID" value="XM_015847358.1"/>
</dbReference>
<dbReference type="HOGENOM" id="CLU_2794628_0_0_1"/>
<keyword evidence="2" id="KW-1185">Reference proteome</keyword>
<name>A0A0A2VKX7_PARBA</name>
<gene>
    <name evidence="1" type="ORF">PAAG_11771</name>
</gene>
<sequence>MEEHMDIPTPDFVVVISSAFPKTSVPPSPSRSGYLQSSSWFKSQEFRPIDPQRIQGFFWPHVRRRQKA</sequence>
<dbReference type="OrthoDB" id="10598140at2759"/>
<dbReference type="AlphaFoldDB" id="A0A0A2VKX7"/>
<proteinExistence type="predicted"/>
<dbReference type="VEuPathDB" id="FungiDB:PAAG_11771"/>
<reference evidence="1 2" key="1">
    <citation type="journal article" date="2011" name="PLoS Genet.">
        <title>Comparative genomic analysis of human fungal pathogens causing paracoccidioidomycosis.</title>
        <authorList>
            <person name="Desjardins C.A."/>
            <person name="Champion M.D."/>
            <person name="Holder J.W."/>
            <person name="Muszewska A."/>
            <person name="Goldberg J."/>
            <person name="Bailao A.M."/>
            <person name="Brigido M.M."/>
            <person name="Ferreira M.E."/>
            <person name="Garcia A.M."/>
            <person name="Grynberg M."/>
            <person name="Gujja S."/>
            <person name="Heiman D.I."/>
            <person name="Henn M.R."/>
            <person name="Kodira C.D."/>
            <person name="Leon-Narvaez H."/>
            <person name="Longo L.V."/>
            <person name="Ma L.J."/>
            <person name="Malavazi I."/>
            <person name="Matsuo A.L."/>
            <person name="Morais F.V."/>
            <person name="Pereira M."/>
            <person name="Rodriguez-Brito S."/>
            <person name="Sakthikumar S."/>
            <person name="Salem-Izacc S.M."/>
            <person name="Sykes S.M."/>
            <person name="Teixeira M.M."/>
            <person name="Vallejo M.C."/>
            <person name="Walter M.E."/>
            <person name="Yandava C."/>
            <person name="Young S."/>
            <person name="Zeng Q."/>
            <person name="Zucker J."/>
            <person name="Felipe M.S."/>
            <person name="Goldman G.H."/>
            <person name="Haas B.J."/>
            <person name="McEwen J.G."/>
            <person name="Nino-Vega G."/>
            <person name="Puccia R."/>
            <person name="San-Blas G."/>
            <person name="Soares C.M."/>
            <person name="Birren B.W."/>
            <person name="Cuomo C.A."/>
        </authorList>
    </citation>
    <scope>NUCLEOTIDE SEQUENCE [LARGE SCALE GENOMIC DNA]</scope>
    <source>
        <strain evidence="2">ATCC MYA-826 / Pb01</strain>
    </source>
</reference>
<dbReference type="GeneID" id="26970657"/>
<evidence type="ECO:0000313" key="2">
    <source>
        <dbReference type="Proteomes" id="UP000002059"/>
    </source>
</evidence>
<dbReference type="Proteomes" id="UP000002059">
    <property type="component" value="Partially assembled WGS sequence"/>
</dbReference>
<evidence type="ECO:0000313" key="1">
    <source>
        <dbReference type="EMBL" id="KGQ01534.1"/>
    </source>
</evidence>
<accession>A0A0A2VKX7</accession>